<dbReference type="Proteomes" id="UP000256763">
    <property type="component" value="Unassembled WGS sequence"/>
</dbReference>
<reference evidence="2" key="1">
    <citation type="submission" date="2017-05" db="EMBL/GenBank/DDBJ databases">
        <authorList>
            <person name="Sharma S."/>
            <person name="Sidhu C."/>
            <person name="Pinnaka A.K."/>
        </authorList>
    </citation>
    <scope>NUCLEOTIDE SEQUENCE [LARGE SCALE GENOMIC DNA]</scope>
    <source>
        <strain evidence="2">AK93</strain>
    </source>
</reference>
<accession>A0A3E0X1N6</accession>
<sequence length="74" mass="7698">MHRALSGVVAGAGEGADAGGDERQRFGALGAGGSALAACGCFFQKVTPHSLRQIIFIVTLYHTEAKANVQLKRL</sequence>
<gene>
    <name evidence="1" type="ORF">CAL65_04985</name>
</gene>
<proteinExistence type="predicted"/>
<protein>
    <submittedName>
        <fullName evidence="1">Uncharacterized protein</fullName>
    </submittedName>
</protein>
<dbReference type="AlphaFoldDB" id="A0A3E0X1N6"/>
<comment type="caution">
    <text evidence="1">The sequence shown here is derived from an EMBL/GenBank/DDBJ whole genome shotgun (WGS) entry which is preliminary data.</text>
</comment>
<name>A0A3E0X1N6_9GAMM</name>
<organism evidence="1 2">
    <name type="scientific">Alkalilimnicola ehrlichii</name>
    <dbReference type="NCBI Taxonomy" id="351052"/>
    <lineage>
        <taxon>Bacteria</taxon>
        <taxon>Pseudomonadati</taxon>
        <taxon>Pseudomonadota</taxon>
        <taxon>Gammaproteobacteria</taxon>
        <taxon>Chromatiales</taxon>
        <taxon>Ectothiorhodospiraceae</taxon>
        <taxon>Alkalilimnicola</taxon>
    </lineage>
</organism>
<evidence type="ECO:0000313" key="1">
    <source>
        <dbReference type="EMBL" id="RFA38201.1"/>
    </source>
</evidence>
<keyword evidence="2" id="KW-1185">Reference proteome</keyword>
<evidence type="ECO:0000313" key="2">
    <source>
        <dbReference type="Proteomes" id="UP000256763"/>
    </source>
</evidence>
<dbReference type="EMBL" id="NFZW01000004">
    <property type="protein sequence ID" value="RFA38201.1"/>
    <property type="molecule type" value="Genomic_DNA"/>
</dbReference>